<dbReference type="Proteomes" id="UP000219621">
    <property type="component" value="Unassembled WGS sequence"/>
</dbReference>
<reference evidence="1 2" key="1">
    <citation type="submission" date="2017-09" db="EMBL/GenBank/DDBJ databases">
        <authorList>
            <person name="Ehlers B."/>
            <person name="Leendertz F.H."/>
        </authorList>
    </citation>
    <scope>NUCLEOTIDE SEQUENCE [LARGE SCALE GENOMIC DNA]</scope>
    <source>
        <strain evidence="1 2">USBA 140</strain>
    </source>
</reference>
<dbReference type="EMBL" id="OCNJ01000013">
    <property type="protein sequence ID" value="SOE00690.1"/>
    <property type="molecule type" value="Genomic_DNA"/>
</dbReference>
<keyword evidence="2" id="KW-1185">Reference proteome</keyword>
<proteinExistence type="predicted"/>
<dbReference type="OrthoDB" id="977800at2"/>
<dbReference type="RefSeq" id="WP_097281325.1">
    <property type="nucleotide sequence ID" value="NZ_OCNJ01000013.1"/>
</dbReference>
<protein>
    <submittedName>
        <fullName evidence="1">Uncharacterized protein</fullName>
    </submittedName>
</protein>
<dbReference type="AlphaFoldDB" id="A0A286GYT8"/>
<accession>A0A286GYT8</accession>
<evidence type="ECO:0000313" key="2">
    <source>
        <dbReference type="Proteomes" id="UP000219621"/>
    </source>
</evidence>
<organism evidence="1 2">
    <name type="scientific">Caenispirillum bisanense</name>
    <dbReference type="NCBI Taxonomy" id="414052"/>
    <lineage>
        <taxon>Bacteria</taxon>
        <taxon>Pseudomonadati</taxon>
        <taxon>Pseudomonadota</taxon>
        <taxon>Alphaproteobacteria</taxon>
        <taxon>Rhodospirillales</taxon>
        <taxon>Novispirillaceae</taxon>
        <taxon>Caenispirillum</taxon>
    </lineage>
</organism>
<name>A0A286GYT8_9PROT</name>
<evidence type="ECO:0000313" key="1">
    <source>
        <dbReference type="EMBL" id="SOE00690.1"/>
    </source>
</evidence>
<gene>
    <name evidence="1" type="ORF">SAMN05421508_113101</name>
</gene>
<sequence>MALSTAHHLLLSWQSFCDGADVDWSASTGFLAGAPASRLADHRLWRAARTSGLTAEIVWYRARPMAISMIALLGHSLSERGTWSVECASQADFSDAETVLPEELIWPQTVPFGSRPWGEWPWNGRELTPGGNKGLALFEARYRSWWRVRIDDTRRTDGVTWLDLGRLIADSPFRPRRNIALGWEIGVNSDTQRRRSRGGTLWAEAGPSWSELVMDLADLTRDEAMTYGLDVDRLVGTHTNVLAIVDPADVGNRHRLAVYGPLDKLSRISNPQQLRYRKTISIIEDL</sequence>